<dbReference type="PANTHER" id="PTHR43509:SF1">
    <property type="entry name" value="SULFATE ADENYLYLTRANSFERASE"/>
    <property type="match status" value="1"/>
</dbReference>
<dbReference type="Proteomes" id="UP000050509">
    <property type="component" value="Unassembled WGS sequence"/>
</dbReference>
<dbReference type="PANTHER" id="PTHR43509">
    <property type="match status" value="1"/>
</dbReference>
<dbReference type="InterPro" id="IPR015947">
    <property type="entry name" value="PUA-like_sf"/>
</dbReference>
<feature type="domain" description="ATP-sulfurylase PUA-like" evidence="1">
    <location>
        <begin position="9"/>
        <end position="70"/>
    </location>
</feature>
<keyword evidence="3" id="KW-1185">Reference proteome</keyword>
<evidence type="ECO:0000259" key="1">
    <source>
        <dbReference type="Pfam" id="PF14306"/>
    </source>
</evidence>
<dbReference type="InterPro" id="IPR025980">
    <property type="entry name" value="ATP-Sase_PUA-like_dom"/>
</dbReference>
<dbReference type="Gene3D" id="3.10.400.10">
    <property type="entry name" value="Sulfate adenylyltransferase"/>
    <property type="match status" value="1"/>
</dbReference>
<sequence>MATQEAIGAHGGALVDRELVGAAADEARAIAQSAPRVTLSEVGQADLEMIATGAYSPLTGFLGRADYERV</sequence>
<dbReference type="AlphaFoldDB" id="A0A0P9H1M8"/>
<organism evidence="2 3">
    <name type="scientific">Kouleothrix aurantiaca</name>
    <dbReference type="NCBI Taxonomy" id="186479"/>
    <lineage>
        <taxon>Bacteria</taxon>
        <taxon>Bacillati</taxon>
        <taxon>Chloroflexota</taxon>
        <taxon>Chloroflexia</taxon>
        <taxon>Chloroflexales</taxon>
        <taxon>Roseiflexineae</taxon>
        <taxon>Roseiflexaceae</taxon>
        <taxon>Kouleothrix</taxon>
    </lineage>
</organism>
<feature type="non-terminal residue" evidence="2">
    <location>
        <position position="70"/>
    </location>
</feature>
<proteinExistence type="predicted"/>
<comment type="caution">
    <text evidence="2">The sequence shown here is derived from an EMBL/GenBank/DDBJ whole genome shotgun (WGS) entry which is preliminary data.</text>
</comment>
<accession>A0A0P9H1M8</accession>
<reference evidence="2 3" key="1">
    <citation type="submission" date="2015-09" db="EMBL/GenBank/DDBJ databases">
        <title>Draft genome sequence of Kouleothrix aurantiaca JCM 19913.</title>
        <authorList>
            <person name="Hemp J."/>
        </authorList>
    </citation>
    <scope>NUCLEOTIDE SEQUENCE [LARGE SCALE GENOMIC DNA]</scope>
    <source>
        <strain evidence="2 3">COM-B</strain>
    </source>
</reference>
<evidence type="ECO:0000313" key="2">
    <source>
        <dbReference type="EMBL" id="KPV47939.1"/>
    </source>
</evidence>
<dbReference type="SUPFAM" id="SSF88697">
    <property type="entry name" value="PUA domain-like"/>
    <property type="match status" value="1"/>
</dbReference>
<name>A0A0P9H1M8_9CHLR</name>
<dbReference type="Pfam" id="PF14306">
    <property type="entry name" value="PUA_2"/>
    <property type="match status" value="1"/>
</dbReference>
<dbReference type="EMBL" id="LJCR01003089">
    <property type="protein sequence ID" value="KPV47939.1"/>
    <property type="molecule type" value="Genomic_DNA"/>
</dbReference>
<evidence type="ECO:0000313" key="3">
    <source>
        <dbReference type="Proteomes" id="UP000050509"/>
    </source>
</evidence>
<protein>
    <recommendedName>
        <fullName evidence="1">ATP-sulfurylase PUA-like domain-containing protein</fullName>
    </recommendedName>
</protein>
<gene>
    <name evidence="2" type="ORF">SE17_40760</name>
</gene>